<sequence length="163" mass="17422">MNPADRARSAKRRSPPVLRWPVSLVAAGKALAALTTLSCLVLAGFVLVQWFTWPDAGWAHVGWFSFAVVMSAAPHLTLDRGNGWAMLCTTAMGSAGLWFAWQRRGHSGPLTCKATDTLCHIAEGIRLSAGEHAVMALFGLAGLGLVIGAVRYALVARRRRDAG</sequence>
<accession>A0ABT9G4S9</accession>
<reference evidence="2 3" key="1">
    <citation type="submission" date="2023-08" db="EMBL/GenBank/DDBJ databases">
        <authorList>
            <person name="Roldan D.M."/>
            <person name="Menes R.J."/>
        </authorList>
    </citation>
    <scope>NUCLEOTIDE SEQUENCE [LARGE SCALE GENOMIC DNA]</scope>
    <source>
        <strain evidence="2 3">CCM 2812</strain>
    </source>
</reference>
<dbReference type="Proteomes" id="UP001235760">
    <property type="component" value="Unassembled WGS sequence"/>
</dbReference>
<feature type="transmembrane region" description="Helical" evidence="1">
    <location>
        <begin position="57"/>
        <end position="76"/>
    </location>
</feature>
<keyword evidence="3" id="KW-1185">Reference proteome</keyword>
<keyword evidence="1" id="KW-0812">Transmembrane</keyword>
<protein>
    <submittedName>
        <fullName evidence="2">Uncharacterized protein</fullName>
    </submittedName>
</protein>
<evidence type="ECO:0000313" key="2">
    <source>
        <dbReference type="EMBL" id="MDP4301482.1"/>
    </source>
</evidence>
<evidence type="ECO:0000313" key="3">
    <source>
        <dbReference type="Proteomes" id="UP001235760"/>
    </source>
</evidence>
<feature type="transmembrane region" description="Helical" evidence="1">
    <location>
        <begin position="83"/>
        <end position="101"/>
    </location>
</feature>
<organism evidence="2 3">
    <name type="scientific">Leptothrix discophora</name>
    <dbReference type="NCBI Taxonomy" id="89"/>
    <lineage>
        <taxon>Bacteria</taxon>
        <taxon>Pseudomonadati</taxon>
        <taxon>Pseudomonadota</taxon>
        <taxon>Betaproteobacteria</taxon>
        <taxon>Burkholderiales</taxon>
        <taxon>Sphaerotilaceae</taxon>
        <taxon>Leptothrix</taxon>
    </lineage>
</organism>
<feature type="transmembrane region" description="Helical" evidence="1">
    <location>
        <begin position="21"/>
        <end position="51"/>
    </location>
</feature>
<dbReference type="EMBL" id="JAUZEE010000006">
    <property type="protein sequence ID" value="MDP4301482.1"/>
    <property type="molecule type" value="Genomic_DNA"/>
</dbReference>
<keyword evidence="1" id="KW-1133">Transmembrane helix</keyword>
<name>A0ABT9G4S9_LEPDI</name>
<proteinExistence type="predicted"/>
<gene>
    <name evidence="2" type="ORF">Q8X39_12605</name>
</gene>
<feature type="transmembrane region" description="Helical" evidence="1">
    <location>
        <begin position="133"/>
        <end position="154"/>
    </location>
</feature>
<evidence type="ECO:0000256" key="1">
    <source>
        <dbReference type="SAM" id="Phobius"/>
    </source>
</evidence>
<comment type="caution">
    <text evidence="2">The sequence shown here is derived from an EMBL/GenBank/DDBJ whole genome shotgun (WGS) entry which is preliminary data.</text>
</comment>
<keyword evidence="1" id="KW-0472">Membrane</keyword>